<protein>
    <submittedName>
        <fullName evidence="2">Uncharacterized protein</fullName>
    </submittedName>
</protein>
<organism evidence="2 3">
    <name type="scientific">Leptolyngbya subtilissima DQ-A4</name>
    <dbReference type="NCBI Taxonomy" id="2933933"/>
    <lineage>
        <taxon>Bacteria</taxon>
        <taxon>Bacillati</taxon>
        <taxon>Cyanobacteriota</taxon>
        <taxon>Cyanophyceae</taxon>
        <taxon>Leptolyngbyales</taxon>
        <taxon>Leptolyngbyaceae</taxon>
        <taxon>Leptolyngbya group</taxon>
        <taxon>Leptolyngbya</taxon>
    </lineage>
</organism>
<evidence type="ECO:0000313" key="2">
    <source>
        <dbReference type="EMBL" id="MEP0947541.1"/>
    </source>
</evidence>
<reference evidence="2 3" key="1">
    <citation type="submission" date="2022-04" db="EMBL/GenBank/DDBJ databases">
        <title>Positive selection, recombination, and allopatry shape intraspecific diversity of widespread and dominant cyanobacteria.</title>
        <authorList>
            <person name="Wei J."/>
            <person name="Shu W."/>
            <person name="Hu C."/>
        </authorList>
    </citation>
    <scope>NUCLEOTIDE SEQUENCE [LARGE SCALE GENOMIC DNA]</scope>
    <source>
        <strain evidence="2 3">DQ-A4</strain>
    </source>
</reference>
<feature type="compositionally biased region" description="Polar residues" evidence="1">
    <location>
        <begin position="1"/>
        <end position="14"/>
    </location>
</feature>
<dbReference type="Proteomes" id="UP001482513">
    <property type="component" value="Unassembled WGS sequence"/>
</dbReference>
<keyword evidence="3" id="KW-1185">Reference proteome</keyword>
<dbReference type="EMBL" id="JAMPKX010000004">
    <property type="protein sequence ID" value="MEP0947541.1"/>
    <property type="molecule type" value="Genomic_DNA"/>
</dbReference>
<feature type="compositionally biased region" description="Polar residues" evidence="1">
    <location>
        <begin position="57"/>
        <end position="69"/>
    </location>
</feature>
<feature type="region of interest" description="Disordered" evidence="1">
    <location>
        <begin position="1"/>
        <end position="128"/>
    </location>
</feature>
<accession>A0ABV0K447</accession>
<comment type="caution">
    <text evidence="2">The sequence shown here is derived from an EMBL/GenBank/DDBJ whole genome shotgun (WGS) entry which is preliminary data.</text>
</comment>
<name>A0ABV0K447_9CYAN</name>
<feature type="compositionally biased region" description="Polar residues" evidence="1">
    <location>
        <begin position="79"/>
        <end position="99"/>
    </location>
</feature>
<gene>
    <name evidence="2" type="ORF">NC992_11715</name>
</gene>
<proteinExistence type="predicted"/>
<dbReference type="RefSeq" id="WP_190517451.1">
    <property type="nucleotide sequence ID" value="NZ_JAMPKX010000004.1"/>
</dbReference>
<sequence>MSEPTLSNQQTNPDQAVIASEHAQLMAPTNASGSAMLDAHAAAGEAQPEGDPVESPIATNFSTASTSGDAKTADVATVSGPSTVDQSSEQGQVNLQNNPDIPGEGMQGTLPNTDPIGIPLDPDTNLEE</sequence>
<evidence type="ECO:0000256" key="1">
    <source>
        <dbReference type="SAM" id="MobiDB-lite"/>
    </source>
</evidence>
<evidence type="ECO:0000313" key="3">
    <source>
        <dbReference type="Proteomes" id="UP001482513"/>
    </source>
</evidence>